<evidence type="ECO:0008006" key="4">
    <source>
        <dbReference type="Google" id="ProtNLM"/>
    </source>
</evidence>
<feature type="compositionally biased region" description="Polar residues" evidence="1">
    <location>
        <begin position="90"/>
        <end position="99"/>
    </location>
</feature>
<organism evidence="2 3">
    <name type="scientific">Dictyocaulus viviparus</name>
    <name type="common">Bovine lungworm</name>
    <dbReference type="NCBI Taxonomy" id="29172"/>
    <lineage>
        <taxon>Eukaryota</taxon>
        <taxon>Metazoa</taxon>
        <taxon>Ecdysozoa</taxon>
        <taxon>Nematoda</taxon>
        <taxon>Chromadorea</taxon>
        <taxon>Rhabditida</taxon>
        <taxon>Rhabditina</taxon>
        <taxon>Rhabditomorpha</taxon>
        <taxon>Strongyloidea</taxon>
        <taxon>Metastrongylidae</taxon>
        <taxon>Dictyocaulus</taxon>
    </lineage>
</organism>
<name>A0A0D8XYN6_DICVI</name>
<evidence type="ECO:0000313" key="2">
    <source>
        <dbReference type="EMBL" id="KJH48869.1"/>
    </source>
</evidence>
<sequence>MVLVQVELKSAVEVQDLISFLLLRSYNNFRVTDQESFVSGIVNTNSVSTVNLAHPSKESFCTTQIPQTTDISQNAVSCSEPVRRKHFRGSPSTSISHQLNGRQINKQEKTCMMSSNINYVPSYSEASELVEGNEMDENDFSLDVTPNYQNSSGIVEKEGKTNGDVKASSVLQTANLLPSYSISKNLIALHDRKDDDLSIDVVSSDSQCISVMEGYESTSHKADCNDSFNRRRLGKVLSVLKKKRQLKSSARCAICELNIVVSARSFILHINSKHTKFHLYGCAICHHSALFRGNIVKHIRKHTRAVGKDFTSFLDVNIVNIPISQEKRQKFEEMLEICFGIRLDCCDE</sequence>
<gene>
    <name evidence="2" type="ORF">DICVIV_04995</name>
</gene>
<accession>A0A0D8XYN6</accession>
<dbReference type="Proteomes" id="UP000053766">
    <property type="component" value="Unassembled WGS sequence"/>
</dbReference>
<reference evidence="3" key="2">
    <citation type="journal article" date="2016" name="Sci. Rep.">
        <title>Dictyocaulus viviparus genome, variome and transcriptome elucidate lungworm biology and support future intervention.</title>
        <authorList>
            <person name="McNulty S.N."/>
            <person name="Strube C."/>
            <person name="Rosa B.A."/>
            <person name="Martin J.C."/>
            <person name="Tyagi R."/>
            <person name="Choi Y.J."/>
            <person name="Wang Q."/>
            <person name="Hallsworth Pepin K."/>
            <person name="Zhang X."/>
            <person name="Ozersky P."/>
            <person name="Wilson R.K."/>
            <person name="Sternberg P.W."/>
            <person name="Gasser R.B."/>
            <person name="Mitreva M."/>
        </authorList>
    </citation>
    <scope>NUCLEOTIDE SEQUENCE [LARGE SCALE GENOMIC DNA]</scope>
    <source>
        <strain evidence="3">HannoverDv2000</strain>
    </source>
</reference>
<dbReference type="OrthoDB" id="5773536at2759"/>
<reference evidence="2 3" key="1">
    <citation type="submission" date="2013-11" db="EMBL/GenBank/DDBJ databases">
        <title>Draft genome of the bovine lungworm Dictyocaulus viviparus.</title>
        <authorList>
            <person name="Mitreva M."/>
        </authorList>
    </citation>
    <scope>NUCLEOTIDE SEQUENCE [LARGE SCALE GENOMIC DNA]</scope>
    <source>
        <strain evidence="2 3">HannoverDv2000</strain>
    </source>
</reference>
<dbReference type="AlphaFoldDB" id="A0A0D8XYN6"/>
<keyword evidence="3" id="KW-1185">Reference proteome</keyword>
<dbReference type="EMBL" id="KN716253">
    <property type="protein sequence ID" value="KJH48869.1"/>
    <property type="molecule type" value="Genomic_DNA"/>
</dbReference>
<protein>
    <recommendedName>
        <fullName evidence="4">C2H2-type domain-containing protein</fullName>
    </recommendedName>
</protein>
<proteinExistence type="predicted"/>
<evidence type="ECO:0000313" key="3">
    <source>
        <dbReference type="Proteomes" id="UP000053766"/>
    </source>
</evidence>
<feature type="region of interest" description="Disordered" evidence="1">
    <location>
        <begin position="80"/>
        <end position="99"/>
    </location>
</feature>
<evidence type="ECO:0000256" key="1">
    <source>
        <dbReference type="SAM" id="MobiDB-lite"/>
    </source>
</evidence>